<dbReference type="RefSeq" id="WP_215864879.1">
    <property type="nucleotide sequence ID" value="NZ_JABELD010000180.1"/>
</dbReference>
<dbReference type="EMBL" id="JABELD010000180">
    <property type="protein sequence ID" value="MBU2740021.1"/>
    <property type="molecule type" value="Genomic_DNA"/>
</dbReference>
<evidence type="ECO:0000313" key="1">
    <source>
        <dbReference type="EMBL" id="MBU2740021.1"/>
    </source>
</evidence>
<name>A0ABS5ZTV2_9PROT</name>
<proteinExistence type="predicted"/>
<gene>
    <name evidence="1" type="ORF">HJG40_14810</name>
</gene>
<keyword evidence="2" id="KW-1185">Reference proteome</keyword>
<dbReference type="Proteomes" id="UP001197028">
    <property type="component" value="Unassembled WGS sequence"/>
</dbReference>
<protein>
    <submittedName>
        <fullName evidence="1">Uncharacterized protein</fullName>
    </submittedName>
</protein>
<organism evidence="1 2">
    <name type="scientific">Acidithiobacillus concretivorus</name>
    <dbReference type="NCBI Taxonomy" id="3063952"/>
    <lineage>
        <taxon>Bacteria</taxon>
        <taxon>Pseudomonadati</taxon>
        <taxon>Pseudomonadota</taxon>
        <taxon>Acidithiobacillia</taxon>
        <taxon>Acidithiobacillales</taxon>
        <taxon>Acidithiobacillaceae</taxon>
        <taxon>Acidithiobacillus</taxon>
    </lineage>
</organism>
<reference evidence="1 2" key="1">
    <citation type="journal article" date="2021" name="ISME J.">
        <title>Genomic evolution of the class Acidithiobacillia: deep-branching Proteobacteria living in extreme acidic conditions.</title>
        <authorList>
            <person name="Moya-Beltran A."/>
            <person name="Beard S."/>
            <person name="Rojas-Villalobos C."/>
            <person name="Issotta F."/>
            <person name="Gallardo Y."/>
            <person name="Ulloa R."/>
            <person name="Giaveno A."/>
            <person name="Degli Esposti M."/>
            <person name="Johnson D.B."/>
            <person name="Quatrini R."/>
        </authorList>
    </citation>
    <scope>NUCLEOTIDE SEQUENCE [LARGE SCALE GENOMIC DNA]</scope>
    <source>
        <strain evidence="1 2">ATCC 19703</strain>
    </source>
</reference>
<evidence type="ECO:0000313" key="2">
    <source>
        <dbReference type="Proteomes" id="UP001197028"/>
    </source>
</evidence>
<accession>A0ABS5ZTV2</accession>
<comment type="caution">
    <text evidence="1">The sequence shown here is derived from an EMBL/GenBank/DDBJ whole genome shotgun (WGS) entry which is preliminary data.</text>
</comment>
<sequence length="68" mass="7851">MKLKIGDWYILANTAFPEDRSRDRTVVITDLNHKSVFFDQKAGPGLPSTGSFMISRANFRKYLREVED</sequence>